<evidence type="ECO:0000313" key="2">
    <source>
        <dbReference type="EMBL" id="GCC37153.1"/>
    </source>
</evidence>
<feature type="compositionally biased region" description="Low complexity" evidence="1">
    <location>
        <begin position="18"/>
        <end position="29"/>
    </location>
</feature>
<dbReference type="Proteomes" id="UP000287033">
    <property type="component" value="Unassembled WGS sequence"/>
</dbReference>
<name>A0A401T3B7_CHIPU</name>
<feature type="region of interest" description="Disordered" evidence="1">
    <location>
        <begin position="1"/>
        <end position="57"/>
    </location>
</feature>
<evidence type="ECO:0000313" key="3">
    <source>
        <dbReference type="Proteomes" id="UP000287033"/>
    </source>
</evidence>
<dbReference type="AlphaFoldDB" id="A0A401T3B7"/>
<keyword evidence="3" id="KW-1185">Reference proteome</keyword>
<dbReference type="EMBL" id="BEZZ01000950">
    <property type="protein sequence ID" value="GCC37153.1"/>
    <property type="molecule type" value="Genomic_DNA"/>
</dbReference>
<sequence length="154" mass="16324">MGCVEEGTAGDPGGGVAGVVRPVGDAGAAPIPSVGEGSVTEGNLPEEGLGSAADTGDDADSVCSDIFESQVPPTDLPLIPLKELREFVEETRGRRDRAQLALDRWSSFVRVYWSAHTAHQAPGLDVNERKRVRNFLGALLVRVRDFCAPRPSSL</sequence>
<reference evidence="2 3" key="1">
    <citation type="journal article" date="2018" name="Nat. Ecol. Evol.">
        <title>Shark genomes provide insights into elasmobranch evolution and the origin of vertebrates.</title>
        <authorList>
            <person name="Hara Y"/>
            <person name="Yamaguchi K"/>
            <person name="Onimaru K"/>
            <person name="Kadota M"/>
            <person name="Koyanagi M"/>
            <person name="Keeley SD"/>
            <person name="Tatsumi K"/>
            <person name="Tanaka K"/>
            <person name="Motone F"/>
            <person name="Kageyama Y"/>
            <person name="Nozu R"/>
            <person name="Adachi N"/>
            <person name="Nishimura O"/>
            <person name="Nakagawa R"/>
            <person name="Tanegashima C"/>
            <person name="Kiyatake I"/>
            <person name="Matsumoto R"/>
            <person name="Murakumo K"/>
            <person name="Nishida K"/>
            <person name="Terakita A"/>
            <person name="Kuratani S"/>
            <person name="Sato K"/>
            <person name="Hyodo S Kuraku.S."/>
        </authorList>
    </citation>
    <scope>NUCLEOTIDE SEQUENCE [LARGE SCALE GENOMIC DNA]</scope>
</reference>
<protein>
    <submittedName>
        <fullName evidence="2">Uncharacterized protein</fullName>
    </submittedName>
</protein>
<gene>
    <name evidence="2" type="ORF">chiPu_0015654</name>
</gene>
<organism evidence="2 3">
    <name type="scientific">Chiloscyllium punctatum</name>
    <name type="common">Brownbanded bambooshark</name>
    <name type="synonym">Hemiscyllium punctatum</name>
    <dbReference type="NCBI Taxonomy" id="137246"/>
    <lineage>
        <taxon>Eukaryota</taxon>
        <taxon>Metazoa</taxon>
        <taxon>Chordata</taxon>
        <taxon>Craniata</taxon>
        <taxon>Vertebrata</taxon>
        <taxon>Chondrichthyes</taxon>
        <taxon>Elasmobranchii</taxon>
        <taxon>Galeomorphii</taxon>
        <taxon>Galeoidea</taxon>
        <taxon>Orectolobiformes</taxon>
        <taxon>Hemiscylliidae</taxon>
        <taxon>Chiloscyllium</taxon>
    </lineage>
</organism>
<accession>A0A401T3B7</accession>
<proteinExistence type="predicted"/>
<comment type="caution">
    <text evidence="2">The sequence shown here is derived from an EMBL/GenBank/DDBJ whole genome shotgun (WGS) entry which is preliminary data.</text>
</comment>
<evidence type="ECO:0000256" key="1">
    <source>
        <dbReference type="SAM" id="MobiDB-lite"/>
    </source>
</evidence>